<comment type="caution">
    <text evidence="2">The sequence shown here is derived from an EMBL/GenBank/DDBJ whole genome shotgun (WGS) entry which is preliminary data.</text>
</comment>
<sequence>MNFSFNYLASLLLAGASALTLSACGSGGDTPPEPPPEPKTAQINSANYGEAVGVAFAGFQRSQPLIESSLLPLTIGFTETLSGSYPCKDGGSLTLLAADKVRTFTAVDCKDDAAWIVSGTLTETISGANNSTRSYKLKDVNIQTGTSNQSVAVVNGAAEAVLKADGSTPESFQIDLSVALNGRTDTLGMSLDAAGKLQLVIDSTRFPQKLLFSADTQAKSFTISSKGDGSSMSVTPSADGKTFLIELRASAGGTPTFSKTASAEEFAAWLVKSL</sequence>
<evidence type="ECO:0008006" key="4">
    <source>
        <dbReference type="Google" id="ProtNLM"/>
    </source>
</evidence>
<feature type="signal peptide" evidence="1">
    <location>
        <begin position="1"/>
        <end position="23"/>
    </location>
</feature>
<evidence type="ECO:0000313" key="2">
    <source>
        <dbReference type="EMBL" id="MCV2366944.1"/>
    </source>
</evidence>
<reference evidence="2 3" key="1">
    <citation type="submission" date="2021-11" db="EMBL/GenBank/DDBJ databases">
        <authorList>
            <person name="Liang Q."/>
            <person name="Mou H."/>
            <person name="Liu Z."/>
        </authorList>
    </citation>
    <scope>NUCLEOTIDE SEQUENCE [LARGE SCALE GENOMIC DNA]</scope>
    <source>
        <strain evidence="2 3">CHU3</strain>
    </source>
</reference>
<accession>A0ABT2Y9G2</accession>
<organism evidence="2 3">
    <name type="scientific">Roseateles oligotrophus</name>
    <dbReference type="NCBI Taxonomy" id="1769250"/>
    <lineage>
        <taxon>Bacteria</taxon>
        <taxon>Pseudomonadati</taxon>
        <taxon>Pseudomonadota</taxon>
        <taxon>Betaproteobacteria</taxon>
        <taxon>Burkholderiales</taxon>
        <taxon>Sphaerotilaceae</taxon>
        <taxon>Roseateles</taxon>
    </lineage>
</organism>
<evidence type="ECO:0000313" key="3">
    <source>
        <dbReference type="Proteomes" id="UP001209701"/>
    </source>
</evidence>
<dbReference type="Proteomes" id="UP001209701">
    <property type="component" value="Unassembled WGS sequence"/>
</dbReference>
<keyword evidence="1" id="KW-0732">Signal</keyword>
<gene>
    <name evidence="2" type="ORF">LNV07_02380</name>
</gene>
<name>A0ABT2Y9G2_9BURK</name>
<evidence type="ECO:0000256" key="1">
    <source>
        <dbReference type="SAM" id="SignalP"/>
    </source>
</evidence>
<dbReference type="EMBL" id="JAJIRN010000001">
    <property type="protein sequence ID" value="MCV2366944.1"/>
    <property type="molecule type" value="Genomic_DNA"/>
</dbReference>
<protein>
    <recommendedName>
        <fullName evidence="4">Lipoprotein</fullName>
    </recommendedName>
</protein>
<feature type="chain" id="PRO_5045411051" description="Lipoprotein" evidence="1">
    <location>
        <begin position="24"/>
        <end position="274"/>
    </location>
</feature>
<keyword evidence="3" id="KW-1185">Reference proteome</keyword>
<dbReference type="RefSeq" id="WP_263569555.1">
    <property type="nucleotide sequence ID" value="NZ_JAJIRN010000001.1"/>
</dbReference>
<proteinExistence type="predicted"/>